<dbReference type="Pfam" id="PF01551">
    <property type="entry name" value="Peptidase_M23"/>
    <property type="match status" value="1"/>
</dbReference>
<dbReference type="RefSeq" id="WP_379053414.1">
    <property type="nucleotide sequence ID" value="NZ_JBHUIK010000007.1"/>
</dbReference>
<gene>
    <name evidence="2" type="ORF">ACFSKK_23205</name>
</gene>
<protein>
    <submittedName>
        <fullName evidence="2">M23 family metallopeptidase</fullName>
    </submittedName>
</protein>
<dbReference type="InterPro" id="IPR011055">
    <property type="entry name" value="Dup_hybrid_motif"/>
</dbReference>
<dbReference type="CDD" id="cd12797">
    <property type="entry name" value="M23_peptidase"/>
    <property type="match status" value="1"/>
</dbReference>
<dbReference type="PANTHER" id="PTHR21666">
    <property type="entry name" value="PEPTIDASE-RELATED"/>
    <property type="match status" value="1"/>
</dbReference>
<proteinExistence type="predicted"/>
<comment type="caution">
    <text evidence="2">The sequence shown here is derived from an EMBL/GenBank/DDBJ whole genome shotgun (WGS) entry which is preliminary data.</text>
</comment>
<reference evidence="3" key="1">
    <citation type="journal article" date="2019" name="Int. J. Syst. Evol. Microbiol.">
        <title>The Global Catalogue of Microorganisms (GCM) 10K type strain sequencing project: providing services to taxonomists for standard genome sequencing and annotation.</title>
        <authorList>
            <consortium name="The Broad Institute Genomics Platform"/>
            <consortium name="The Broad Institute Genome Sequencing Center for Infectious Disease"/>
            <person name="Wu L."/>
            <person name="Ma J."/>
        </authorList>
    </citation>
    <scope>NUCLEOTIDE SEQUENCE [LARGE SCALE GENOMIC DNA]</scope>
    <source>
        <strain evidence="3">CGMCC 1.15474</strain>
    </source>
</reference>
<feature type="domain" description="M23ase beta-sheet core" evidence="1">
    <location>
        <begin position="131"/>
        <end position="229"/>
    </location>
</feature>
<name>A0ABW5C438_9BACI</name>
<dbReference type="EMBL" id="JBHUIK010000007">
    <property type="protein sequence ID" value="MFD2216586.1"/>
    <property type="molecule type" value="Genomic_DNA"/>
</dbReference>
<accession>A0ABW5C438</accession>
<dbReference type="InterPro" id="IPR050570">
    <property type="entry name" value="Cell_wall_metabolism_enzyme"/>
</dbReference>
<organism evidence="2 3">
    <name type="scientific">Metabacillus endolithicus</name>
    <dbReference type="NCBI Taxonomy" id="1535204"/>
    <lineage>
        <taxon>Bacteria</taxon>
        <taxon>Bacillati</taxon>
        <taxon>Bacillota</taxon>
        <taxon>Bacilli</taxon>
        <taxon>Bacillales</taxon>
        <taxon>Bacillaceae</taxon>
        <taxon>Metabacillus</taxon>
    </lineage>
</organism>
<sequence>MPCTWVGWQDPTCSGNGKGNISESNKKSISYISRMGGYGTDGNNDGVADMWNIWDAVFSSAHLLKDNGFLEDKRKAIYSYNHSNAYVDEVVHYAELFASNTGGTPEVTKGKFMRPSLGPITSPFGPRWGKLHAGIDIGSNASTDPIVASADGVVVRSYTSSSYGECIMIKHNIEGETYTTVYAHMVTGSRRVQMGQTVQKGQVIGIKGTTGSSTGVHLHFEIRKGDWSTNQSNAIDPIGSGLLQLD</sequence>
<dbReference type="PANTHER" id="PTHR21666:SF270">
    <property type="entry name" value="MUREIN HYDROLASE ACTIVATOR ENVC"/>
    <property type="match status" value="1"/>
</dbReference>
<dbReference type="InterPro" id="IPR016047">
    <property type="entry name" value="M23ase_b-sheet_dom"/>
</dbReference>
<dbReference type="SUPFAM" id="SSF51261">
    <property type="entry name" value="Duplicated hybrid motif"/>
    <property type="match status" value="1"/>
</dbReference>
<keyword evidence="3" id="KW-1185">Reference proteome</keyword>
<evidence type="ECO:0000313" key="3">
    <source>
        <dbReference type="Proteomes" id="UP001597318"/>
    </source>
</evidence>
<dbReference type="Proteomes" id="UP001597318">
    <property type="component" value="Unassembled WGS sequence"/>
</dbReference>
<evidence type="ECO:0000313" key="2">
    <source>
        <dbReference type="EMBL" id="MFD2216586.1"/>
    </source>
</evidence>
<evidence type="ECO:0000259" key="1">
    <source>
        <dbReference type="Pfam" id="PF01551"/>
    </source>
</evidence>
<dbReference type="Gene3D" id="2.70.70.10">
    <property type="entry name" value="Glucose Permease (Domain IIA)"/>
    <property type="match status" value="1"/>
</dbReference>